<organism evidence="2 3">
    <name type="scientific">Candidatus Magasanikbacteria bacterium RIFOXYC2_FULL_42_28</name>
    <dbReference type="NCBI Taxonomy" id="1798704"/>
    <lineage>
        <taxon>Bacteria</taxon>
        <taxon>Candidatus Magasanikiibacteriota</taxon>
    </lineage>
</organism>
<dbReference type="Proteomes" id="UP000177907">
    <property type="component" value="Unassembled WGS sequence"/>
</dbReference>
<proteinExistence type="predicted"/>
<feature type="region of interest" description="Disordered" evidence="1">
    <location>
        <begin position="63"/>
        <end position="96"/>
    </location>
</feature>
<feature type="compositionally biased region" description="Basic and acidic residues" evidence="1">
    <location>
        <begin position="73"/>
        <end position="96"/>
    </location>
</feature>
<evidence type="ECO:0000313" key="2">
    <source>
        <dbReference type="EMBL" id="OGH87649.1"/>
    </source>
</evidence>
<reference evidence="2 3" key="1">
    <citation type="journal article" date="2016" name="Nat. Commun.">
        <title>Thousands of microbial genomes shed light on interconnected biogeochemical processes in an aquifer system.</title>
        <authorList>
            <person name="Anantharaman K."/>
            <person name="Brown C.T."/>
            <person name="Hug L.A."/>
            <person name="Sharon I."/>
            <person name="Castelle C.J."/>
            <person name="Probst A.J."/>
            <person name="Thomas B.C."/>
            <person name="Singh A."/>
            <person name="Wilkins M.J."/>
            <person name="Karaoz U."/>
            <person name="Brodie E.L."/>
            <person name="Williams K.H."/>
            <person name="Hubbard S.S."/>
            <person name="Banfield J.F."/>
        </authorList>
    </citation>
    <scope>NUCLEOTIDE SEQUENCE [LARGE SCALE GENOMIC DNA]</scope>
</reference>
<evidence type="ECO:0000313" key="3">
    <source>
        <dbReference type="Proteomes" id="UP000177907"/>
    </source>
</evidence>
<feature type="region of interest" description="Disordered" evidence="1">
    <location>
        <begin position="19"/>
        <end position="46"/>
    </location>
</feature>
<evidence type="ECO:0000256" key="1">
    <source>
        <dbReference type="SAM" id="MobiDB-lite"/>
    </source>
</evidence>
<name>A0A1F6NUP8_9BACT</name>
<feature type="compositionally biased region" description="Polar residues" evidence="1">
    <location>
        <begin position="19"/>
        <end position="34"/>
    </location>
</feature>
<sequence length="96" mass="11255">MPNKEKMIKKLREKAEQYGQGNLEFTQPQPQTSVKPRELTPEEKEDGALYVNEKGAVVYRSEPNETAGQQWREQGHKVAAYERGKRNEQRYNRPHI</sequence>
<comment type="caution">
    <text evidence="2">The sequence shown here is derived from an EMBL/GenBank/DDBJ whole genome shotgun (WGS) entry which is preliminary data.</text>
</comment>
<gene>
    <name evidence="2" type="ORF">A3J93_03970</name>
</gene>
<dbReference type="AlphaFoldDB" id="A0A1F6NUP8"/>
<protein>
    <submittedName>
        <fullName evidence="2">Uncharacterized protein</fullName>
    </submittedName>
</protein>
<accession>A0A1F6NUP8</accession>
<dbReference type="EMBL" id="MFQZ01000010">
    <property type="protein sequence ID" value="OGH87649.1"/>
    <property type="molecule type" value="Genomic_DNA"/>
</dbReference>